<dbReference type="PANTHER" id="PTHR40516:SF1">
    <property type="entry name" value="ANTITOXIN CHPS-RELATED"/>
    <property type="match status" value="1"/>
</dbReference>
<dbReference type="RefSeq" id="WP_306978281.1">
    <property type="nucleotide sequence ID" value="NZ_JAUSTQ010000018.1"/>
</dbReference>
<dbReference type="Pfam" id="PF04014">
    <property type="entry name" value="MazE_antitoxin"/>
    <property type="match status" value="1"/>
</dbReference>
<dbReference type="InterPro" id="IPR007159">
    <property type="entry name" value="SpoVT-AbrB_dom"/>
</dbReference>
<sequence>MEGNKPNQNKGDFKVTKTITKWGNSLGVRIPHDIAHEHGLTNGSNVTIRATETGIVIEPVEKDLSLEDMLSQINNSNRHEEIDFGNEGKELL</sequence>
<gene>
    <name evidence="2" type="ORF">J2S77_002792</name>
</gene>
<dbReference type="SMART" id="SM00966">
    <property type="entry name" value="SpoVT_AbrB"/>
    <property type="match status" value="1"/>
</dbReference>
<dbReference type="Proteomes" id="UP001224359">
    <property type="component" value="Unassembled WGS sequence"/>
</dbReference>
<comment type="caution">
    <text evidence="2">The sequence shown here is derived from an EMBL/GenBank/DDBJ whole genome shotgun (WGS) entry which is preliminary data.</text>
</comment>
<dbReference type="InterPro" id="IPR037914">
    <property type="entry name" value="SpoVT-AbrB_sf"/>
</dbReference>
<reference evidence="2 3" key="1">
    <citation type="submission" date="2023-07" db="EMBL/GenBank/DDBJ databases">
        <title>Genomic Encyclopedia of Type Strains, Phase IV (KMG-IV): sequencing the most valuable type-strain genomes for metagenomic binning, comparative biology and taxonomic classification.</title>
        <authorList>
            <person name="Goeker M."/>
        </authorList>
    </citation>
    <scope>NUCLEOTIDE SEQUENCE [LARGE SCALE GENOMIC DNA]</scope>
    <source>
        <strain evidence="2 3">DSM 16460</strain>
    </source>
</reference>
<accession>A0ABT9VJ04</accession>
<dbReference type="PANTHER" id="PTHR40516">
    <property type="entry name" value="ANTITOXIN CHPS-RELATED"/>
    <property type="match status" value="1"/>
</dbReference>
<evidence type="ECO:0000313" key="2">
    <source>
        <dbReference type="EMBL" id="MDQ0160785.1"/>
    </source>
</evidence>
<evidence type="ECO:0000313" key="3">
    <source>
        <dbReference type="Proteomes" id="UP001224359"/>
    </source>
</evidence>
<dbReference type="SUPFAM" id="SSF89447">
    <property type="entry name" value="AbrB/MazE/MraZ-like"/>
    <property type="match status" value="1"/>
</dbReference>
<name>A0ABT9VJ04_9BACI</name>
<proteinExistence type="predicted"/>
<dbReference type="InterPro" id="IPR039052">
    <property type="entry name" value="Antitox_PemI-like"/>
</dbReference>
<dbReference type="Gene3D" id="2.10.260.10">
    <property type="match status" value="1"/>
</dbReference>
<keyword evidence="3" id="KW-1185">Reference proteome</keyword>
<dbReference type="EMBL" id="JAUSTQ010000018">
    <property type="protein sequence ID" value="MDQ0160785.1"/>
    <property type="molecule type" value="Genomic_DNA"/>
</dbReference>
<protein>
    <submittedName>
        <fullName evidence="2">Antitoxin MazE</fullName>
    </submittedName>
</protein>
<organism evidence="2 3">
    <name type="scientific">Alkalibacillus salilacus</name>
    <dbReference type="NCBI Taxonomy" id="284582"/>
    <lineage>
        <taxon>Bacteria</taxon>
        <taxon>Bacillati</taxon>
        <taxon>Bacillota</taxon>
        <taxon>Bacilli</taxon>
        <taxon>Bacillales</taxon>
        <taxon>Bacillaceae</taxon>
        <taxon>Alkalibacillus</taxon>
    </lineage>
</organism>
<evidence type="ECO:0000259" key="1">
    <source>
        <dbReference type="SMART" id="SM00966"/>
    </source>
</evidence>
<feature type="domain" description="SpoVT-AbrB" evidence="1">
    <location>
        <begin position="20"/>
        <end position="65"/>
    </location>
</feature>